<dbReference type="InterPro" id="IPR036770">
    <property type="entry name" value="Ankyrin_rpt-contain_sf"/>
</dbReference>
<dbReference type="SMART" id="SM00248">
    <property type="entry name" value="ANK"/>
    <property type="match status" value="11"/>
</dbReference>
<proteinExistence type="predicted"/>
<reference evidence="6" key="1">
    <citation type="journal article" date="2023" name="Commun. Biol.">
        <title>Genome analysis of Parmales, the sister group of diatoms, reveals the evolutionary specialization of diatoms from phago-mixotrophs to photoautotrophs.</title>
        <authorList>
            <person name="Ban H."/>
            <person name="Sato S."/>
            <person name="Yoshikawa S."/>
            <person name="Yamada K."/>
            <person name="Nakamura Y."/>
            <person name="Ichinomiya M."/>
            <person name="Sato N."/>
            <person name="Blanc-Mathieu R."/>
            <person name="Endo H."/>
            <person name="Kuwata A."/>
            <person name="Ogata H."/>
        </authorList>
    </citation>
    <scope>NUCLEOTIDE SEQUENCE [LARGE SCALE GENOMIC DNA]</scope>
    <source>
        <strain evidence="6">NIES 3701</strain>
    </source>
</reference>
<feature type="repeat" description="ANK" evidence="3">
    <location>
        <begin position="495"/>
        <end position="527"/>
    </location>
</feature>
<dbReference type="InterPro" id="IPR002110">
    <property type="entry name" value="Ankyrin_rpt"/>
</dbReference>
<sequence length="1160" mass="126193">MSITKFTASFETLSTYSPIFSSCTKYLSSLLKTDLESKIDVDNDSSEDFQSDEDDPRYMISNLCDWVCQEIRKRKGKEIEKAKKKKLRRGSSSKTARPANSDDDDDQGAMYTDFTVREPRTFNGSVEEELWHYVNMYVMEKVWSARLVCSHPDYPVDEETFVNKVDIMAKNTLPSTTVSMPPLPVVEWVDGGERVKLIERGQGREHDDAALEALVNFLPNAKTPQHVKGVALHIIKKGTEYLKKWEHKKDVNTDDMIDLVAKLILKVNPGHLRSTAWALTYYDVRGGSGEGMYASAVLSSAVEYLKNGDHGNNNSVGSYEEFLRGYRMIKTGSWKEGTAVLKQLSDVNLLGPGGRGSVLQFATLTGRPEVVQSVCETLNPFMDLRIEYHTGMGRTCLFYAVERADYDVVALLLKFGADRDLVDNRGDTALLVAERARLRARVKGGQAGTVWDDIVDLLRTKLGPANLAEECRKGTTVVRHLIAQGADVNSLDDQNETSPLIEAAKYGRYEVLLLLASANVDPNVRNRRKETALHWCKSLKMVLKLLELGAERGAKDENGKTPADWAEKDGRYEIKAVIANNPEPPPSLCHLAKEKNGEAILGLMLQGLSSNVQDPNLGFTPLIAAVYNNDISTATVLLRLGEKRAKNDDVGDEMRSLVPKGVLSDPNFKGRGGMTALHYAAQEGHVKMVALLLRSGGDRHNTDGKSRTPYVIAHAKEGETFREIETLLTNDPLKVSICAAAGRGRWEDVVSLLLQGVDVNSQHNVLANGDASSPDASWKEMIFWGYKRDADGGDDNVGPSDAIRHELFSPLISACAYNRPRIVTSLLKHPQVQVNMPNSKGQTPLMYAAAVGNLDLILPLLKAGADRSLQDAKNRDATNWAEAKGHPFASTVISTDPSKVSSVAAALTGNPDIVKSLILQDVQMNTVVAGQTALIAAAKLNHIAVISTILATNCDLEAKDDNGESALTASSRLGHVQTVLALLTAGAKREQKSVAAASSSGQILCGVIVANDPATSFIHDACYHGKLLLVEALLAQDVDPNALDPRMTKNASTPLIAACTGLSVSSSRQGCKMIIQRLLSDSRTNWDLKNAKGCTAMMVAAAFDVEVVKLLFKSGADTALKDCNGHNAAWYSYNGVGSQAWGNAVGGGGAGQRIKFWAAL</sequence>
<dbReference type="Pfam" id="PF12796">
    <property type="entry name" value="Ank_2"/>
    <property type="match status" value="5"/>
</dbReference>
<evidence type="ECO:0008006" key="7">
    <source>
        <dbReference type="Google" id="ProtNLM"/>
    </source>
</evidence>
<dbReference type="Pfam" id="PF00023">
    <property type="entry name" value="Ank"/>
    <property type="match status" value="1"/>
</dbReference>
<evidence type="ECO:0000256" key="4">
    <source>
        <dbReference type="SAM" id="MobiDB-lite"/>
    </source>
</evidence>
<dbReference type="PANTHER" id="PTHR24198">
    <property type="entry name" value="ANKYRIN REPEAT AND PROTEIN KINASE DOMAIN-CONTAINING PROTEIN"/>
    <property type="match status" value="1"/>
</dbReference>
<feature type="repeat" description="ANK" evidence="3">
    <location>
        <begin position="392"/>
        <end position="424"/>
    </location>
</feature>
<keyword evidence="2 3" id="KW-0040">ANK repeat</keyword>
<feature type="repeat" description="ANK" evidence="3">
    <location>
        <begin position="929"/>
        <end position="961"/>
    </location>
</feature>
<evidence type="ECO:0000256" key="3">
    <source>
        <dbReference type="PROSITE-ProRule" id="PRU00023"/>
    </source>
</evidence>
<feature type="region of interest" description="Disordered" evidence="4">
    <location>
        <begin position="79"/>
        <end position="109"/>
    </location>
</feature>
<dbReference type="InterPro" id="IPR037191">
    <property type="entry name" value="VPS9_dom_sf"/>
</dbReference>
<protein>
    <recommendedName>
        <fullName evidence="7">Ankyrin repeat protein</fullName>
    </recommendedName>
</protein>
<evidence type="ECO:0000313" key="6">
    <source>
        <dbReference type="Proteomes" id="UP001165085"/>
    </source>
</evidence>
<dbReference type="PRINTS" id="PR01415">
    <property type="entry name" value="ANKYRIN"/>
</dbReference>
<dbReference type="OrthoDB" id="300289at2759"/>
<evidence type="ECO:0000256" key="1">
    <source>
        <dbReference type="ARBA" id="ARBA00022737"/>
    </source>
</evidence>
<accession>A0A9W7BAS3</accession>
<feature type="repeat" description="ANK" evidence="3">
    <location>
        <begin position="840"/>
        <end position="872"/>
    </location>
</feature>
<feature type="repeat" description="ANK" evidence="3">
    <location>
        <begin position="672"/>
        <end position="704"/>
    </location>
</feature>
<name>A0A9W7BAS3_9STRA</name>
<evidence type="ECO:0000256" key="2">
    <source>
        <dbReference type="ARBA" id="ARBA00023043"/>
    </source>
</evidence>
<dbReference type="Proteomes" id="UP001165085">
    <property type="component" value="Unassembled WGS sequence"/>
</dbReference>
<feature type="compositionally biased region" description="Basic residues" evidence="4">
    <location>
        <begin position="79"/>
        <end position="91"/>
    </location>
</feature>
<dbReference type="Gene3D" id="1.25.40.20">
    <property type="entry name" value="Ankyrin repeat-containing domain"/>
    <property type="match status" value="6"/>
</dbReference>
<dbReference type="PANTHER" id="PTHR24198:SF165">
    <property type="entry name" value="ANKYRIN REPEAT-CONTAINING PROTEIN-RELATED"/>
    <property type="match status" value="1"/>
</dbReference>
<keyword evidence="6" id="KW-1185">Reference proteome</keyword>
<dbReference type="AlphaFoldDB" id="A0A9W7BAS3"/>
<organism evidence="5 6">
    <name type="scientific">Triparma strigata</name>
    <dbReference type="NCBI Taxonomy" id="1606541"/>
    <lineage>
        <taxon>Eukaryota</taxon>
        <taxon>Sar</taxon>
        <taxon>Stramenopiles</taxon>
        <taxon>Ochrophyta</taxon>
        <taxon>Bolidophyceae</taxon>
        <taxon>Parmales</taxon>
        <taxon>Triparmaceae</taxon>
        <taxon>Triparma</taxon>
    </lineage>
</organism>
<dbReference type="SUPFAM" id="SSF109993">
    <property type="entry name" value="VPS9 domain"/>
    <property type="match status" value="1"/>
</dbReference>
<evidence type="ECO:0000313" key="5">
    <source>
        <dbReference type="EMBL" id="GMH85186.1"/>
    </source>
</evidence>
<dbReference type="Gene3D" id="1.20.1050.80">
    <property type="entry name" value="VPS9 domain"/>
    <property type="match status" value="1"/>
</dbReference>
<dbReference type="SUPFAM" id="SSF48403">
    <property type="entry name" value="Ankyrin repeat"/>
    <property type="match status" value="3"/>
</dbReference>
<dbReference type="EMBL" id="BRXY01000300">
    <property type="protein sequence ID" value="GMH85186.1"/>
    <property type="molecule type" value="Genomic_DNA"/>
</dbReference>
<dbReference type="PROSITE" id="PS50297">
    <property type="entry name" value="ANK_REP_REGION"/>
    <property type="match status" value="3"/>
</dbReference>
<comment type="caution">
    <text evidence="5">The sequence shown here is derived from an EMBL/GenBank/DDBJ whole genome shotgun (WGS) entry which is preliminary data.</text>
</comment>
<dbReference type="PROSITE" id="PS51257">
    <property type="entry name" value="PROKAR_LIPOPROTEIN"/>
    <property type="match status" value="1"/>
</dbReference>
<gene>
    <name evidence="5" type="ORF">TrST_g10910</name>
</gene>
<keyword evidence="1" id="KW-0677">Repeat</keyword>
<dbReference type="PROSITE" id="PS50088">
    <property type="entry name" value="ANK_REPEAT"/>
    <property type="match status" value="5"/>
</dbReference>